<proteinExistence type="predicted"/>
<dbReference type="Proteomes" id="UP000299084">
    <property type="component" value="Unassembled WGS sequence"/>
</dbReference>
<dbReference type="AlphaFoldDB" id="A0A5N4DV25"/>
<evidence type="ECO:0000313" key="3">
    <source>
        <dbReference type="Proteomes" id="UP000299084"/>
    </source>
</evidence>
<keyword evidence="3" id="KW-1185">Reference proteome</keyword>
<dbReference type="EMBL" id="JWIN03000009">
    <property type="protein sequence ID" value="KAB1275033.1"/>
    <property type="molecule type" value="Genomic_DNA"/>
</dbReference>
<evidence type="ECO:0000313" key="2">
    <source>
        <dbReference type="EMBL" id="KAB1275033.1"/>
    </source>
</evidence>
<gene>
    <name evidence="2" type="ORF">Cadr_000010838</name>
</gene>
<protein>
    <submittedName>
        <fullName evidence="2">Uncharacterized protein</fullName>
    </submittedName>
</protein>
<comment type="caution">
    <text evidence="2">The sequence shown here is derived from an EMBL/GenBank/DDBJ whole genome shotgun (WGS) entry which is preliminary data.</text>
</comment>
<name>A0A5N4DV25_CAMDR</name>
<accession>A0A5N4DV25</accession>
<organism evidence="2 3">
    <name type="scientific">Camelus dromedarius</name>
    <name type="common">Dromedary</name>
    <name type="synonym">Arabian camel</name>
    <dbReference type="NCBI Taxonomy" id="9838"/>
    <lineage>
        <taxon>Eukaryota</taxon>
        <taxon>Metazoa</taxon>
        <taxon>Chordata</taxon>
        <taxon>Craniata</taxon>
        <taxon>Vertebrata</taxon>
        <taxon>Euteleostomi</taxon>
        <taxon>Mammalia</taxon>
        <taxon>Eutheria</taxon>
        <taxon>Laurasiatheria</taxon>
        <taxon>Artiodactyla</taxon>
        <taxon>Tylopoda</taxon>
        <taxon>Camelidae</taxon>
        <taxon>Camelus</taxon>
    </lineage>
</organism>
<evidence type="ECO:0000256" key="1">
    <source>
        <dbReference type="SAM" id="MobiDB-lite"/>
    </source>
</evidence>
<sequence>MFKCPRGGGTYVTQEESMFFQKEGKGLASQPPTSVPLSAGSMPGHSGKGTHLQAALQAHTPSPGIRIIPDSPVTLTFNVWYSRSYRAKVCRAHFLLGKLSGRQRDHWAEMIHTPTSVQALTFPTAIQDKAVHPDSVLGKLRGLGVWVSRLQGPSPWGLLTVGSPCATHHLDQGLHAQSLGGPSSAGHPSSMIHNLHLGSSQATGEVLLTLRKRWGQGLPA</sequence>
<feature type="region of interest" description="Disordered" evidence="1">
    <location>
        <begin position="22"/>
        <end position="54"/>
    </location>
</feature>
<reference evidence="2 3" key="1">
    <citation type="journal article" date="2019" name="Mol. Ecol. Resour.">
        <title>Improving Illumina assemblies with Hi-C and long reads: an example with the North African dromedary.</title>
        <authorList>
            <person name="Elbers J.P."/>
            <person name="Rogers M.F."/>
            <person name="Perelman P.L."/>
            <person name="Proskuryakova A.A."/>
            <person name="Serdyukova N.A."/>
            <person name="Johnson W.E."/>
            <person name="Horin P."/>
            <person name="Corander J."/>
            <person name="Murphy D."/>
            <person name="Burger P.A."/>
        </authorList>
    </citation>
    <scope>NUCLEOTIDE SEQUENCE [LARGE SCALE GENOMIC DNA]</scope>
    <source>
        <strain evidence="2">Drom800</strain>
        <tissue evidence="2">Blood</tissue>
    </source>
</reference>